<gene>
    <name evidence="3" type="ORF">P186_2316</name>
</gene>
<sequence>MYMGFMSRLLILVAVLDDVFLFVLPAVVALLLHLSGLIPLWAAVAVSAPFAALAVYVGFKVFREAPRGYTYVGGRGVAVEDLKPVGVVKIGGEYWRAVCDGCRAARGDCVELVEVRNGVAYVKTCR</sequence>
<dbReference type="HOGENOM" id="CLU_143276_0_0_2"/>
<dbReference type="eggNOG" id="arCOG01913">
    <property type="taxonomic scope" value="Archaea"/>
</dbReference>
<name>G7VBT9_9CREN</name>
<evidence type="ECO:0000313" key="3">
    <source>
        <dbReference type="EMBL" id="AET33706.1"/>
    </source>
</evidence>
<protein>
    <recommendedName>
        <fullName evidence="2">NfeD-like C-terminal domain-containing protein</fullName>
    </recommendedName>
</protein>
<feature type="domain" description="NfeD-like C-terminal" evidence="2">
    <location>
        <begin position="71"/>
        <end position="123"/>
    </location>
</feature>
<keyword evidence="1" id="KW-0812">Transmembrane</keyword>
<dbReference type="KEGG" id="pyr:P186_2316"/>
<evidence type="ECO:0000259" key="2">
    <source>
        <dbReference type="Pfam" id="PF01957"/>
    </source>
</evidence>
<evidence type="ECO:0000256" key="1">
    <source>
        <dbReference type="SAM" id="Phobius"/>
    </source>
</evidence>
<organism evidence="3 4">
    <name type="scientific">Pyrobaculum ferrireducens</name>
    <dbReference type="NCBI Taxonomy" id="1104324"/>
    <lineage>
        <taxon>Archaea</taxon>
        <taxon>Thermoproteota</taxon>
        <taxon>Thermoprotei</taxon>
        <taxon>Thermoproteales</taxon>
        <taxon>Thermoproteaceae</taxon>
        <taxon>Pyrobaculum</taxon>
    </lineage>
</organism>
<proteinExistence type="predicted"/>
<dbReference type="BioCyc" id="PSP1104324:GJSN-2265-MONOMER"/>
<dbReference type="InterPro" id="IPR002810">
    <property type="entry name" value="NfeD-like_C"/>
</dbReference>
<dbReference type="Gene3D" id="2.40.50.140">
    <property type="entry name" value="Nucleic acid-binding proteins"/>
    <property type="match status" value="1"/>
</dbReference>
<keyword evidence="4" id="KW-1185">Reference proteome</keyword>
<dbReference type="SUPFAM" id="SSF141322">
    <property type="entry name" value="NfeD domain-like"/>
    <property type="match status" value="1"/>
</dbReference>
<keyword evidence="1" id="KW-1133">Transmembrane helix</keyword>
<dbReference type="EMBL" id="CP003098">
    <property type="protein sequence ID" value="AET33706.1"/>
    <property type="molecule type" value="Genomic_DNA"/>
</dbReference>
<dbReference type="Proteomes" id="UP000005867">
    <property type="component" value="Chromosome"/>
</dbReference>
<dbReference type="Pfam" id="PF01957">
    <property type="entry name" value="NfeD"/>
    <property type="match status" value="1"/>
</dbReference>
<reference evidence="3 4" key="1">
    <citation type="journal article" date="2012" name="J. Bacteriol.">
        <title>Complete genome sequence of strain 1860, a crenarchaeon of the genus pyrobaculum able to grow with various electron acceptors.</title>
        <authorList>
            <person name="Mardanov A.V."/>
            <person name="Gumerov V.M."/>
            <person name="Slobodkina G.B."/>
            <person name="Beletsky A.V."/>
            <person name="Bonch-Osmolovskaya E.A."/>
            <person name="Ravin N.V."/>
            <person name="Skryabin K.G."/>
        </authorList>
    </citation>
    <scope>NUCLEOTIDE SEQUENCE [LARGE SCALE GENOMIC DNA]</scope>
    <source>
        <strain evidence="3 4">1860</strain>
    </source>
</reference>
<accession>G7VBT9</accession>
<dbReference type="STRING" id="1104324.P186_2316"/>
<feature type="transmembrane region" description="Helical" evidence="1">
    <location>
        <begin position="38"/>
        <end position="59"/>
    </location>
</feature>
<evidence type="ECO:0000313" key="4">
    <source>
        <dbReference type="Proteomes" id="UP000005867"/>
    </source>
</evidence>
<keyword evidence="1" id="KW-0472">Membrane</keyword>
<dbReference type="InterPro" id="IPR012340">
    <property type="entry name" value="NA-bd_OB-fold"/>
</dbReference>
<feature type="transmembrane region" description="Helical" evidence="1">
    <location>
        <begin position="9"/>
        <end position="32"/>
    </location>
</feature>
<dbReference type="AlphaFoldDB" id="G7VBT9"/>